<accession>A0A2P2P8S6</accession>
<evidence type="ECO:0000313" key="1">
    <source>
        <dbReference type="EMBL" id="MBX51122.1"/>
    </source>
</evidence>
<protein>
    <submittedName>
        <fullName evidence="1">Uncharacterized protein</fullName>
    </submittedName>
</protein>
<proteinExistence type="predicted"/>
<sequence length="30" mass="3191">MVGVAAAMRNAMLPAFCALFLAKDCKTQSM</sequence>
<dbReference type="AlphaFoldDB" id="A0A2P2P8S6"/>
<name>A0A2P2P8S6_RHIMU</name>
<reference evidence="1" key="1">
    <citation type="submission" date="2018-02" db="EMBL/GenBank/DDBJ databases">
        <title>Rhizophora mucronata_Transcriptome.</title>
        <authorList>
            <person name="Meera S.P."/>
            <person name="Sreeshan A."/>
            <person name="Augustine A."/>
        </authorList>
    </citation>
    <scope>NUCLEOTIDE SEQUENCE</scope>
    <source>
        <tissue evidence="1">Leaf</tissue>
    </source>
</reference>
<dbReference type="EMBL" id="GGEC01070638">
    <property type="protein sequence ID" value="MBX51122.1"/>
    <property type="molecule type" value="Transcribed_RNA"/>
</dbReference>
<organism evidence="1">
    <name type="scientific">Rhizophora mucronata</name>
    <name type="common">Asiatic mangrove</name>
    <dbReference type="NCBI Taxonomy" id="61149"/>
    <lineage>
        <taxon>Eukaryota</taxon>
        <taxon>Viridiplantae</taxon>
        <taxon>Streptophyta</taxon>
        <taxon>Embryophyta</taxon>
        <taxon>Tracheophyta</taxon>
        <taxon>Spermatophyta</taxon>
        <taxon>Magnoliopsida</taxon>
        <taxon>eudicotyledons</taxon>
        <taxon>Gunneridae</taxon>
        <taxon>Pentapetalae</taxon>
        <taxon>rosids</taxon>
        <taxon>fabids</taxon>
        <taxon>Malpighiales</taxon>
        <taxon>Rhizophoraceae</taxon>
        <taxon>Rhizophora</taxon>
    </lineage>
</organism>